<organism evidence="1">
    <name type="scientific">marine sediment metagenome</name>
    <dbReference type="NCBI Taxonomy" id="412755"/>
    <lineage>
        <taxon>unclassified sequences</taxon>
        <taxon>metagenomes</taxon>
        <taxon>ecological metagenomes</taxon>
    </lineage>
</organism>
<dbReference type="AlphaFoldDB" id="A0A0F9Y1A9"/>
<comment type="caution">
    <text evidence="1">The sequence shown here is derived from an EMBL/GenBank/DDBJ whole genome shotgun (WGS) entry which is preliminary data.</text>
</comment>
<dbReference type="EMBL" id="LAZR01000051">
    <property type="protein sequence ID" value="KKN98443.1"/>
    <property type="molecule type" value="Genomic_DNA"/>
</dbReference>
<accession>A0A0F9Y1A9</accession>
<protein>
    <submittedName>
        <fullName evidence="1">Uncharacterized protein</fullName>
    </submittedName>
</protein>
<evidence type="ECO:0000313" key="1">
    <source>
        <dbReference type="EMBL" id="KKN98443.1"/>
    </source>
</evidence>
<reference evidence="1" key="1">
    <citation type="journal article" date="2015" name="Nature">
        <title>Complex archaea that bridge the gap between prokaryotes and eukaryotes.</title>
        <authorList>
            <person name="Spang A."/>
            <person name="Saw J.H."/>
            <person name="Jorgensen S.L."/>
            <person name="Zaremba-Niedzwiedzka K."/>
            <person name="Martijn J."/>
            <person name="Lind A.E."/>
            <person name="van Eijk R."/>
            <person name="Schleper C."/>
            <person name="Guy L."/>
            <person name="Ettema T.J."/>
        </authorList>
    </citation>
    <scope>NUCLEOTIDE SEQUENCE</scope>
</reference>
<name>A0A0F9Y1A9_9ZZZZ</name>
<proteinExistence type="predicted"/>
<sequence length="143" mass="16473">MDSVLQDWVMNLPRKEQATLITGLRGPDNASTEEIKMMVRWIRSIMLQPAEKIPSSFLINTEFQSIKDIGKSNQQAIDMLPVHYYGHLMHTFEVIAYRHPESETRDKAFGVYSEMCDYLHLGIESNEDMTNRLQGEIGVKVII</sequence>
<gene>
    <name evidence="1" type="ORF">LCGC14_0145450</name>
</gene>